<accession>A0ABT8IW05</accession>
<protein>
    <submittedName>
        <fullName evidence="2">Cytochrome P450</fullName>
    </submittedName>
</protein>
<dbReference type="PANTHER" id="PTHR46696:SF1">
    <property type="entry name" value="CYTOCHROME P450 YJIB-RELATED"/>
    <property type="match status" value="1"/>
</dbReference>
<gene>
    <name evidence="2" type="ORF">P5G59_06915</name>
</gene>
<keyword evidence="3" id="KW-1185">Reference proteome</keyword>
<dbReference type="InterPro" id="IPR002397">
    <property type="entry name" value="Cyt_P450_B"/>
</dbReference>
<dbReference type="InterPro" id="IPR036396">
    <property type="entry name" value="Cyt_P450_sf"/>
</dbReference>
<dbReference type="SUPFAM" id="SSF48264">
    <property type="entry name" value="Cytochrome P450"/>
    <property type="match status" value="1"/>
</dbReference>
<proteinExistence type="inferred from homology"/>
<dbReference type="Pfam" id="PF00067">
    <property type="entry name" value="p450"/>
    <property type="match status" value="1"/>
</dbReference>
<dbReference type="PANTHER" id="PTHR46696">
    <property type="entry name" value="P450, PUTATIVE (EUROFUNG)-RELATED"/>
    <property type="match status" value="1"/>
</dbReference>
<dbReference type="InterPro" id="IPR001128">
    <property type="entry name" value="Cyt_P450"/>
</dbReference>
<evidence type="ECO:0000313" key="3">
    <source>
        <dbReference type="Proteomes" id="UP001174210"/>
    </source>
</evidence>
<dbReference type="EMBL" id="JAROCB010000002">
    <property type="protein sequence ID" value="MDN4596863.1"/>
    <property type="molecule type" value="Genomic_DNA"/>
</dbReference>
<comment type="caution">
    <text evidence="2">The sequence shown here is derived from an EMBL/GenBank/DDBJ whole genome shotgun (WGS) entry which is preliminary data.</text>
</comment>
<organism evidence="2 3">
    <name type="scientific">Leifsonia virtsii</name>
    <dbReference type="NCBI Taxonomy" id="3035915"/>
    <lineage>
        <taxon>Bacteria</taxon>
        <taxon>Bacillati</taxon>
        <taxon>Actinomycetota</taxon>
        <taxon>Actinomycetes</taxon>
        <taxon>Micrococcales</taxon>
        <taxon>Microbacteriaceae</taxon>
        <taxon>Leifsonia</taxon>
    </lineage>
</organism>
<dbReference type="RefSeq" id="WP_301217274.1">
    <property type="nucleotide sequence ID" value="NZ_JAROCB010000002.1"/>
</dbReference>
<dbReference type="PRINTS" id="PR00359">
    <property type="entry name" value="BP450"/>
</dbReference>
<name>A0ABT8IW05_9MICO</name>
<dbReference type="Proteomes" id="UP001174210">
    <property type="component" value="Unassembled WGS sequence"/>
</dbReference>
<evidence type="ECO:0000313" key="2">
    <source>
        <dbReference type="EMBL" id="MDN4596863.1"/>
    </source>
</evidence>
<reference evidence="2" key="1">
    <citation type="submission" date="2023-03" db="EMBL/GenBank/DDBJ databases">
        <title>MT1 and MT2 Draft Genomes of Novel Species.</title>
        <authorList>
            <person name="Venkateswaran K."/>
        </authorList>
    </citation>
    <scope>NUCLEOTIDE SEQUENCE</scope>
    <source>
        <strain evidence="2">F6_8S_P_1A</strain>
    </source>
</reference>
<comment type="similarity">
    <text evidence="1">Belongs to the cytochrome P450 family.</text>
</comment>
<sequence length="289" mass="31417">MDLDQICAEVGERLDQRLSNAGGDFDFVRDVANPAALDLTATVFGLNQVQAEDYVSCHRALQRATDGGLDPTRRTEGRRAGALLQKYAAEWIEQDGVEALLAPAKAFAQKFPKDYVINTFAGMVNASFSTAASLTSGIFSLLVSDQNLVIQAREAMRSGAGLIAANEFLRFLAPAQATSRFVVQACEVEGTDLEPGDTVVTLMASANRDPDYFKDPDELDLFRSPNRHLSFAAGPHLCLGRRLAEQWGAELIRRLVETELLGTLTTGRAAHLDSATVRSMVSLPVRRES</sequence>
<dbReference type="Gene3D" id="1.10.630.10">
    <property type="entry name" value="Cytochrome P450"/>
    <property type="match status" value="1"/>
</dbReference>
<evidence type="ECO:0000256" key="1">
    <source>
        <dbReference type="ARBA" id="ARBA00010617"/>
    </source>
</evidence>